<evidence type="ECO:0000313" key="2">
    <source>
        <dbReference type="Proteomes" id="UP000672934"/>
    </source>
</evidence>
<evidence type="ECO:0000313" key="1">
    <source>
        <dbReference type="EMBL" id="CAG2150597.1"/>
    </source>
</evidence>
<reference evidence="1" key="1">
    <citation type="submission" date="2021-03" db="EMBL/GenBank/DDBJ databases">
        <authorList>
            <person name="Peeters C."/>
        </authorList>
    </citation>
    <scope>NUCLEOTIDE SEQUENCE</scope>
    <source>
        <strain evidence="1">LMG 31506</strain>
    </source>
</reference>
<protein>
    <submittedName>
        <fullName evidence="1">Uncharacterized protein</fullName>
    </submittedName>
</protein>
<dbReference type="AlphaFoldDB" id="A0A916IY73"/>
<dbReference type="RefSeq" id="WP_211949145.1">
    <property type="nucleotide sequence ID" value="NZ_CAJPUY010000016.1"/>
</dbReference>
<accession>A0A916IY73</accession>
<name>A0A916IY73_9BURK</name>
<dbReference type="Proteomes" id="UP000672934">
    <property type="component" value="Unassembled WGS sequence"/>
</dbReference>
<dbReference type="InterPro" id="IPR042100">
    <property type="entry name" value="Bug_dom1"/>
</dbReference>
<dbReference type="Gene3D" id="3.40.190.10">
    <property type="entry name" value="Periplasmic binding protein-like II"/>
    <property type="match status" value="1"/>
</dbReference>
<comment type="caution">
    <text evidence="1">The sequence shown here is derived from an EMBL/GenBank/DDBJ whole genome shotgun (WGS) entry which is preliminary data.</text>
</comment>
<organism evidence="1 2">
    <name type="scientific">Cupriavidus yeoncheonensis</name>
    <dbReference type="NCBI Taxonomy" id="1462994"/>
    <lineage>
        <taxon>Bacteria</taxon>
        <taxon>Pseudomonadati</taxon>
        <taxon>Pseudomonadota</taxon>
        <taxon>Betaproteobacteria</taxon>
        <taxon>Burkholderiales</taxon>
        <taxon>Burkholderiaceae</taxon>
        <taxon>Cupriavidus</taxon>
    </lineage>
</organism>
<dbReference type="EMBL" id="CAJPUY010000016">
    <property type="protein sequence ID" value="CAG2150597.1"/>
    <property type="molecule type" value="Genomic_DNA"/>
</dbReference>
<dbReference type="Gene3D" id="3.40.190.150">
    <property type="entry name" value="Bordetella uptake gene, domain 1"/>
    <property type="match status" value="1"/>
</dbReference>
<proteinExistence type="predicted"/>
<sequence>MPGLLKECKVKALGITAREPHPMFPDLPLMSQYKLPRDCTLDLCPVVLVPRATPGPAVATINTAMSEIIQLPAVCKGTQETGAQTPRVMTQAGLDKFYTSEIER</sequence>
<gene>
    <name evidence="1" type="ORF">LMG31506_04236</name>
</gene>
<keyword evidence="2" id="KW-1185">Reference proteome</keyword>